<sequence length="97" mass="11054">MLQIASQSAWSWEQTNIDFYQVVSLTRKTVAIQSIRQRLVRQVGWASEEVEAVPGALFGKSFRRKVNDFGYGPSIRITSYKIADVWDGTPRRASHHA</sequence>
<evidence type="ECO:0000313" key="1">
    <source>
        <dbReference type="EMBL" id="MBB4140792.1"/>
    </source>
</evidence>
<keyword evidence="2" id="KW-1185">Reference proteome</keyword>
<protein>
    <submittedName>
        <fullName evidence="1">Uncharacterized protein</fullName>
    </submittedName>
</protein>
<dbReference type="Proteomes" id="UP000549113">
    <property type="component" value="Unassembled WGS sequence"/>
</dbReference>
<proteinExistence type="predicted"/>
<comment type="caution">
    <text evidence="1">The sequence shown here is derived from an EMBL/GenBank/DDBJ whole genome shotgun (WGS) entry which is preliminary data.</text>
</comment>
<accession>A0AA40VND6</accession>
<evidence type="ECO:0000313" key="2">
    <source>
        <dbReference type="Proteomes" id="UP000549113"/>
    </source>
</evidence>
<dbReference type="RefSeq" id="WP_183501271.1">
    <property type="nucleotide sequence ID" value="NZ_BAABCO010000004.1"/>
</dbReference>
<name>A0AA40VND6_9MICO</name>
<dbReference type="EMBL" id="JACIFH010000001">
    <property type="protein sequence ID" value="MBB4140792.1"/>
    <property type="molecule type" value="Genomic_DNA"/>
</dbReference>
<dbReference type="AlphaFoldDB" id="A0AA40VND6"/>
<gene>
    <name evidence="1" type="ORF">BKA10_002586</name>
</gene>
<reference evidence="1 2" key="1">
    <citation type="submission" date="2020-08" db="EMBL/GenBank/DDBJ databases">
        <title>Sequencing the genomes of 1000 actinobacteria strains.</title>
        <authorList>
            <person name="Klenk H.-P."/>
        </authorList>
    </citation>
    <scope>NUCLEOTIDE SEQUENCE [LARGE SCALE GENOMIC DNA]</scope>
    <source>
        <strain evidence="1 2">DSM 19600</strain>
    </source>
</reference>
<organism evidence="1 2">
    <name type="scientific">Microbacterium invictum</name>
    <dbReference type="NCBI Taxonomy" id="515415"/>
    <lineage>
        <taxon>Bacteria</taxon>
        <taxon>Bacillati</taxon>
        <taxon>Actinomycetota</taxon>
        <taxon>Actinomycetes</taxon>
        <taxon>Micrococcales</taxon>
        <taxon>Microbacteriaceae</taxon>
        <taxon>Microbacterium</taxon>
    </lineage>
</organism>